<dbReference type="FunFam" id="4.10.400.10:FF:000045">
    <property type="entry name" value="Low-density lipoprotein receptor-related protein 2"/>
    <property type="match status" value="1"/>
</dbReference>
<evidence type="ECO:0000313" key="14">
    <source>
        <dbReference type="Proteomes" id="UP000887565"/>
    </source>
</evidence>
<evidence type="ECO:0000256" key="10">
    <source>
        <dbReference type="ARBA" id="ARBA00023180"/>
    </source>
</evidence>
<dbReference type="InterPro" id="IPR007110">
    <property type="entry name" value="Ig-like_dom"/>
</dbReference>
<dbReference type="SMART" id="SM00192">
    <property type="entry name" value="LDLa"/>
    <property type="match status" value="2"/>
</dbReference>
<evidence type="ECO:0000256" key="11">
    <source>
        <dbReference type="PROSITE-ProRule" id="PRU00124"/>
    </source>
</evidence>
<dbReference type="AlphaFoldDB" id="A0A915KQ45"/>
<dbReference type="Pfam" id="PF00057">
    <property type="entry name" value="Ldl_recept_a"/>
    <property type="match status" value="2"/>
</dbReference>
<reference evidence="15" key="1">
    <citation type="submission" date="2022-11" db="UniProtKB">
        <authorList>
            <consortium name="WormBaseParasite"/>
        </authorList>
    </citation>
    <scope>IDENTIFICATION</scope>
</reference>
<evidence type="ECO:0000256" key="7">
    <source>
        <dbReference type="ARBA" id="ARBA00023136"/>
    </source>
</evidence>
<protein>
    <submittedName>
        <fullName evidence="15">Basement membrane-specific heparan sulfate proteoglycan core protein</fullName>
    </submittedName>
</protein>
<dbReference type="InterPro" id="IPR003598">
    <property type="entry name" value="Ig_sub2"/>
</dbReference>
<dbReference type="GO" id="GO:0006898">
    <property type="term" value="P:receptor-mediated endocytosis"/>
    <property type="evidence" value="ECO:0007669"/>
    <property type="project" value="TreeGrafter"/>
</dbReference>
<sequence length="472" mass="52794">MDFQAERFKLLAVRSVPSKRASINDPLGDNQNPPDNIFHGCGLSFLLYNGVESGRCEPNEFRCNNGRCVQKMWVCDMEDDCGDRSDEQYCGVKQPGESCSPQEFKCQAREQCIPRSYHCDGQNDCQDGSDEVGCVPPTVVEPPVRQLEVCIGETAVLNCRATGVPVPHISWRLNWGPVCDPPRCTQTSINGFGTLTISGVTERDQGAYSCEAINVKGRVLATPDAIMTVKDCRPVPQTRCHEAGTSTKDRERCICKTYASGPDCGQCGEYSFYLAPSNPQGCIRCFCMGITRNCHSSNYFRTQERVVFSYDDQGVAVSDIRERNVDQTQADLSSVRGYLSIEPGDRQSQTLYWKMPSRLGGNKLTSYGGKLKFFFQFFGHGRRVDDPLVVLKGNEITLIHQGPRNFQADRPNEILIDMYETSWNREDGQEVTREHFLMTLAGLDSFLIRATHVQGQTKSSRDNDIQSLNISV</sequence>
<dbReference type="Pfam" id="PF13927">
    <property type="entry name" value="Ig_3"/>
    <property type="match status" value="1"/>
</dbReference>
<dbReference type="FunFam" id="4.10.400.10:FF:000062">
    <property type="entry name" value="Terribly reduced optic lobes, isoform AI"/>
    <property type="match status" value="1"/>
</dbReference>
<dbReference type="WBParaSite" id="nRc.2.0.1.t39843-RA">
    <property type="protein sequence ID" value="nRc.2.0.1.t39843-RA"/>
    <property type="gene ID" value="nRc.2.0.1.g39843"/>
</dbReference>
<dbReference type="Gene3D" id="2.60.40.10">
    <property type="entry name" value="Immunoglobulins"/>
    <property type="match status" value="1"/>
</dbReference>
<evidence type="ECO:0000256" key="8">
    <source>
        <dbReference type="ARBA" id="ARBA00023157"/>
    </source>
</evidence>
<dbReference type="InterPro" id="IPR000034">
    <property type="entry name" value="Laminin_IV"/>
</dbReference>
<evidence type="ECO:0000259" key="13">
    <source>
        <dbReference type="PROSITE" id="PS51115"/>
    </source>
</evidence>
<name>A0A915KQ45_ROMCU</name>
<dbReference type="CDD" id="cd00112">
    <property type="entry name" value="LDLa"/>
    <property type="match status" value="2"/>
</dbReference>
<dbReference type="SMART" id="SM00408">
    <property type="entry name" value="IGc2"/>
    <property type="match status" value="1"/>
</dbReference>
<evidence type="ECO:0000256" key="5">
    <source>
        <dbReference type="ARBA" id="ARBA00022737"/>
    </source>
</evidence>
<dbReference type="InterPro" id="IPR003599">
    <property type="entry name" value="Ig_sub"/>
</dbReference>
<keyword evidence="8 11" id="KW-1015">Disulfide bond</keyword>
<dbReference type="SUPFAM" id="SSF48726">
    <property type="entry name" value="Immunoglobulin"/>
    <property type="match status" value="1"/>
</dbReference>
<dbReference type="GO" id="GO:0016324">
    <property type="term" value="C:apical plasma membrane"/>
    <property type="evidence" value="ECO:0007669"/>
    <property type="project" value="TreeGrafter"/>
</dbReference>
<feature type="disulfide bond" evidence="11">
    <location>
        <begin position="63"/>
        <end position="81"/>
    </location>
</feature>
<dbReference type="InterPro" id="IPR013783">
    <property type="entry name" value="Ig-like_fold"/>
</dbReference>
<evidence type="ECO:0000256" key="3">
    <source>
        <dbReference type="ARBA" id="ARBA00022692"/>
    </source>
</evidence>
<proteinExistence type="predicted"/>
<keyword evidence="9" id="KW-0675">Receptor</keyword>
<dbReference type="Gene3D" id="4.10.400.10">
    <property type="entry name" value="Low-density Lipoprotein Receptor"/>
    <property type="match status" value="2"/>
</dbReference>
<dbReference type="SMART" id="SM00281">
    <property type="entry name" value="LamB"/>
    <property type="match status" value="1"/>
</dbReference>
<dbReference type="Proteomes" id="UP000887565">
    <property type="component" value="Unplaced"/>
</dbReference>
<evidence type="ECO:0000256" key="6">
    <source>
        <dbReference type="ARBA" id="ARBA00022989"/>
    </source>
</evidence>
<keyword evidence="3" id="KW-0812">Transmembrane</keyword>
<feature type="disulfide bond" evidence="11">
    <location>
        <begin position="119"/>
        <end position="134"/>
    </location>
</feature>
<dbReference type="InterPro" id="IPR051221">
    <property type="entry name" value="LDLR-related"/>
</dbReference>
<dbReference type="PANTHER" id="PTHR22722:SF14">
    <property type="entry name" value="MEGALIN, ISOFORM A"/>
    <property type="match status" value="1"/>
</dbReference>
<dbReference type="SMART" id="SM00409">
    <property type="entry name" value="IG"/>
    <property type="match status" value="1"/>
</dbReference>
<dbReference type="GO" id="GO:0042562">
    <property type="term" value="F:hormone binding"/>
    <property type="evidence" value="ECO:0007669"/>
    <property type="project" value="TreeGrafter"/>
</dbReference>
<feature type="domain" description="Laminin IV type A" evidence="13">
    <location>
        <begin position="310"/>
        <end position="472"/>
    </location>
</feature>
<dbReference type="InterPro" id="IPR023415">
    <property type="entry name" value="LDLR_class-A_CS"/>
</dbReference>
<feature type="disulfide bond" evidence="11">
    <location>
        <begin position="75"/>
        <end position="90"/>
    </location>
</feature>
<dbReference type="GO" id="GO:0012505">
    <property type="term" value="C:endomembrane system"/>
    <property type="evidence" value="ECO:0007669"/>
    <property type="project" value="UniProtKB-SubCell"/>
</dbReference>
<dbReference type="PROSITE" id="PS50835">
    <property type="entry name" value="IG_LIKE"/>
    <property type="match status" value="1"/>
</dbReference>
<evidence type="ECO:0000256" key="4">
    <source>
        <dbReference type="ARBA" id="ARBA00022729"/>
    </source>
</evidence>
<dbReference type="GO" id="GO:0043235">
    <property type="term" value="C:receptor complex"/>
    <property type="evidence" value="ECO:0007669"/>
    <property type="project" value="TreeGrafter"/>
</dbReference>
<feature type="domain" description="Ig-like" evidence="12">
    <location>
        <begin position="137"/>
        <end position="228"/>
    </location>
</feature>
<keyword evidence="4" id="KW-0732">Signal</keyword>
<dbReference type="OMA" id="CMPWEWH"/>
<dbReference type="PROSITE" id="PS51115">
    <property type="entry name" value="LAMININ_IVA"/>
    <property type="match status" value="1"/>
</dbReference>
<dbReference type="PROSITE" id="PS50068">
    <property type="entry name" value="LDLRA_2"/>
    <property type="match status" value="2"/>
</dbReference>
<dbReference type="PANTHER" id="PTHR22722">
    <property type="entry name" value="LOW-DENSITY LIPOPROTEIN RECEPTOR-RELATED PROTEIN 2-RELATED"/>
    <property type="match status" value="1"/>
</dbReference>
<evidence type="ECO:0000259" key="12">
    <source>
        <dbReference type="PROSITE" id="PS50835"/>
    </source>
</evidence>
<keyword evidence="5" id="KW-0677">Repeat</keyword>
<dbReference type="InterPro" id="IPR002172">
    <property type="entry name" value="LDrepeatLR_classA_rpt"/>
</dbReference>
<evidence type="ECO:0000256" key="2">
    <source>
        <dbReference type="ARBA" id="ARBA00004308"/>
    </source>
</evidence>
<feature type="disulfide bond" evidence="11">
    <location>
        <begin position="56"/>
        <end position="68"/>
    </location>
</feature>
<dbReference type="InterPro" id="IPR036055">
    <property type="entry name" value="LDL_receptor-like_sf"/>
</dbReference>
<comment type="caution">
    <text evidence="11">Lacks conserved residue(s) required for the propagation of feature annotation.</text>
</comment>
<dbReference type="PRINTS" id="PR00261">
    <property type="entry name" value="LDLRECEPTOR"/>
</dbReference>
<accession>A0A915KQ45</accession>
<keyword evidence="10" id="KW-0325">Glycoprotein</keyword>
<comment type="subcellular location">
    <subcellularLocation>
        <location evidence="2">Endomembrane system</location>
    </subcellularLocation>
    <subcellularLocation>
        <location evidence="1">Membrane</location>
        <topology evidence="1">Single-pass membrane protein</topology>
    </subcellularLocation>
</comment>
<evidence type="ECO:0000256" key="9">
    <source>
        <dbReference type="ARBA" id="ARBA00023170"/>
    </source>
</evidence>
<keyword evidence="14" id="KW-1185">Reference proteome</keyword>
<dbReference type="Pfam" id="PF00052">
    <property type="entry name" value="Laminin_B"/>
    <property type="match status" value="1"/>
</dbReference>
<keyword evidence="7" id="KW-0472">Membrane</keyword>
<dbReference type="InterPro" id="IPR036179">
    <property type="entry name" value="Ig-like_dom_sf"/>
</dbReference>
<evidence type="ECO:0000313" key="15">
    <source>
        <dbReference type="WBParaSite" id="nRc.2.0.1.t39843-RA"/>
    </source>
</evidence>
<dbReference type="PROSITE" id="PS01209">
    <property type="entry name" value="LDLRA_1"/>
    <property type="match status" value="1"/>
</dbReference>
<keyword evidence="6" id="KW-1133">Transmembrane helix</keyword>
<dbReference type="SUPFAM" id="SSF57424">
    <property type="entry name" value="LDL receptor-like module"/>
    <property type="match status" value="2"/>
</dbReference>
<organism evidence="14 15">
    <name type="scientific">Romanomermis culicivorax</name>
    <name type="common">Nematode worm</name>
    <dbReference type="NCBI Taxonomy" id="13658"/>
    <lineage>
        <taxon>Eukaryota</taxon>
        <taxon>Metazoa</taxon>
        <taxon>Ecdysozoa</taxon>
        <taxon>Nematoda</taxon>
        <taxon>Enoplea</taxon>
        <taxon>Dorylaimia</taxon>
        <taxon>Mermithida</taxon>
        <taxon>Mermithoidea</taxon>
        <taxon>Mermithidae</taxon>
        <taxon>Romanomermis</taxon>
    </lineage>
</organism>
<evidence type="ECO:0000256" key="1">
    <source>
        <dbReference type="ARBA" id="ARBA00004167"/>
    </source>
</evidence>